<evidence type="ECO:0000256" key="5">
    <source>
        <dbReference type="ARBA" id="ARBA00022692"/>
    </source>
</evidence>
<dbReference type="InterPro" id="IPR051173">
    <property type="entry name" value="Ca_channel_alpha-2/delta"/>
</dbReference>
<evidence type="ECO:0000259" key="14">
    <source>
        <dbReference type="PROSITE" id="PS50234"/>
    </source>
</evidence>
<keyword evidence="10" id="KW-0406">Ion transport</keyword>
<evidence type="ECO:0000256" key="8">
    <source>
        <dbReference type="ARBA" id="ARBA00022882"/>
    </source>
</evidence>
<evidence type="ECO:0000256" key="7">
    <source>
        <dbReference type="ARBA" id="ARBA00022837"/>
    </source>
</evidence>
<dbReference type="InterPro" id="IPR002035">
    <property type="entry name" value="VWF_A"/>
</dbReference>
<keyword evidence="9" id="KW-1133">Transmembrane helix</keyword>
<dbReference type="AlphaFoldDB" id="A0A7E6ENX2"/>
<dbReference type="RefSeq" id="XP_036357014.1">
    <property type="nucleotide sequence ID" value="XM_036501121.1"/>
</dbReference>
<keyword evidence="6" id="KW-0732">Signal</keyword>
<keyword evidence="4" id="KW-0107">Calcium channel</keyword>
<keyword evidence="2" id="KW-0813">Transport</keyword>
<dbReference type="SUPFAM" id="SSF53300">
    <property type="entry name" value="vWA-like"/>
    <property type="match status" value="1"/>
</dbReference>
<keyword evidence="3" id="KW-0109">Calcium transport</keyword>
<keyword evidence="12" id="KW-0325">Glycoprotein</keyword>
<feature type="domain" description="VWFA" evidence="14">
    <location>
        <begin position="250"/>
        <end position="433"/>
    </location>
</feature>
<evidence type="ECO:0000256" key="9">
    <source>
        <dbReference type="ARBA" id="ARBA00022989"/>
    </source>
</evidence>
<dbReference type="InterPro" id="IPR013608">
    <property type="entry name" value="VWA_N"/>
</dbReference>
<evidence type="ECO:0000256" key="1">
    <source>
        <dbReference type="ARBA" id="ARBA00004479"/>
    </source>
</evidence>
<keyword evidence="7" id="KW-0106">Calcium</keyword>
<accession>A0A7E6ENX2</accession>
<keyword evidence="15" id="KW-1185">Reference proteome</keyword>
<comment type="subcellular location">
    <subcellularLocation>
        <location evidence="1">Membrane</location>
        <topology evidence="1">Single-pass type I membrane protein</topology>
    </subcellularLocation>
</comment>
<evidence type="ECO:0000256" key="3">
    <source>
        <dbReference type="ARBA" id="ARBA00022568"/>
    </source>
</evidence>
<evidence type="ECO:0000313" key="15">
    <source>
        <dbReference type="Proteomes" id="UP000515154"/>
    </source>
</evidence>
<protein>
    <submittedName>
        <fullName evidence="16">Voltage-dependent calcium channel subunit alpha-2/delta-2</fullName>
    </submittedName>
</protein>
<evidence type="ECO:0000256" key="2">
    <source>
        <dbReference type="ARBA" id="ARBA00022448"/>
    </source>
</evidence>
<dbReference type="PANTHER" id="PTHR10166">
    <property type="entry name" value="VOLTAGE-DEPENDENT CALCIUM CHANNEL SUBUNIT ALPHA-2/DELTA-RELATED"/>
    <property type="match status" value="1"/>
</dbReference>
<dbReference type="SMART" id="SM00327">
    <property type="entry name" value="VWA"/>
    <property type="match status" value="1"/>
</dbReference>
<keyword evidence="5" id="KW-0812">Transmembrane</keyword>
<sequence length="564" mass="63748">MEECECNVICACGCGRFCGGVEIHEDIDLEGISKWGSNLEDRLKSNMTNVTGHHILQQHYNKYNPQATHFDPLKTEDIVKEISNSLTEMLEKSKEALKNSVNIAEAVAADYAWKPDLKIGNITYFDSTSLADDDLLLEYHPRFQQPVNLSASSVHIPVEIYKGGYFLPTPGLKPTDDIDILNGLGWSAQLDKVFEDNYNKNKKLLWQYFGSQSGFMRMYPASRWRTHGSVDLFDVRRRPWYTQGASSPKDMMIIIDTSGSVHGQALQLIKVAVKSLLDTLGENDFVNIAHFSKDASFVSCFNDTFVQANYRNKKILTKAVENLTAHDMANFKEGFKFAFEQFELFRNKSKQNGVGAQCNEVIMLLTDGGTDNAKEVFEKYNWPKNKSVRVFTYAVGPTANPTSAIRWMACSNRGYFSQIPAMGAIRSKVQHYIGVLARPLALNHSEYIKWAGVYQDSHAFSSLLVAYCYKMFSAITDFDILLCDYEQIINFSTRYPDHDNYDPCLLNLCLESDPSIYPIVSSTPHGNSDHIAVSLGDLLTSLSNEHLAHRNLTINKMFFMILWG</sequence>
<dbReference type="InterPro" id="IPR036465">
    <property type="entry name" value="vWFA_dom_sf"/>
</dbReference>
<evidence type="ECO:0000256" key="4">
    <source>
        <dbReference type="ARBA" id="ARBA00022673"/>
    </source>
</evidence>
<dbReference type="PROSITE" id="PS50234">
    <property type="entry name" value="VWFA"/>
    <property type="match status" value="1"/>
</dbReference>
<dbReference type="PANTHER" id="PTHR10166:SF67">
    <property type="entry name" value="VWFA DOMAIN-CONTAINING PROTEIN"/>
    <property type="match status" value="1"/>
</dbReference>
<dbReference type="Pfam" id="PF00092">
    <property type="entry name" value="VWA"/>
    <property type="match status" value="1"/>
</dbReference>
<evidence type="ECO:0000313" key="16">
    <source>
        <dbReference type="RefSeq" id="XP_036357014.1"/>
    </source>
</evidence>
<dbReference type="Proteomes" id="UP000515154">
    <property type="component" value="Linkage group LG1"/>
</dbReference>
<evidence type="ECO:0000256" key="11">
    <source>
        <dbReference type="ARBA" id="ARBA00023136"/>
    </source>
</evidence>
<dbReference type="Gene3D" id="3.40.50.410">
    <property type="entry name" value="von Willebrand factor, type A domain"/>
    <property type="match status" value="1"/>
</dbReference>
<evidence type="ECO:0000256" key="13">
    <source>
        <dbReference type="ARBA" id="ARBA00023303"/>
    </source>
</evidence>
<reference evidence="16" key="1">
    <citation type="submission" date="2025-08" db="UniProtKB">
        <authorList>
            <consortium name="RefSeq"/>
        </authorList>
    </citation>
    <scope>IDENTIFICATION</scope>
</reference>
<dbReference type="KEGG" id="osn:115214936"/>
<evidence type="ECO:0000256" key="12">
    <source>
        <dbReference type="ARBA" id="ARBA00023180"/>
    </source>
</evidence>
<proteinExistence type="predicted"/>
<keyword evidence="11" id="KW-0472">Membrane</keyword>
<gene>
    <name evidence="16" type="primary">LOC115214936</name>
</gene>
<evidence type="ECO:0000256" key="10">
    <source>
        <dbReference type="ARBA" id="ARBA00023065"/>
    </source>
</evidence>
<dbReference type="GO" id="GO:0005891">
    <property type="term" value="C:voltage-gated calcium channel complex"/>
    <property type="evidence" value="ECO:0007669"/>
    <property type="project" value="TreeGrafter"/>
</dbReference>
<dbReference type="FunFam" id="3.40.50.410:FF:000007">
    <property type="entry name" value="Calcium voltage-gated channel auxiliary subunit alpha2delta 3"/>
    <property type="match status" value="1"/>
</dbReference>
<name>A0A7E6ENX2_9MOLL</name>
<organism evidence="15 16">
    <name type="scientific">Octopus sinensis</name>
    <name type="common">East Asian common octopus</name>
    <dbReference type="NCBI Taxonomy" id="2607531"/>
    <lineage>
        <taxon>Eukaryota</taxon>
        <taxon>Metazoa</taxon>
        <taxon>Spiralia</taxon>
        <taxon>Lophotrochozoa</taxon>
        <taxon>Mollusca</taxon>
        <taxon>Cephalopoda</taxon>
        <taxon>Coleoidea</taxon>
        <taxon>Octopodiformes</taxon>
        <taxon>Octopoda</taxon>
        <taxon>Incirrata</taxon>
        <taxon>Octopodidae</taxon>
        <taxon>Octopus</taxon>
    </lineage>
</organism>
<dbReference type="GO" id="GO:0005245">
    <property type="term" value="F:voltage-gated calcium channel activity"/>
    <property type="evidence" value="ECO:0007669"/>
    <property type="project" value="TreeGrafter"/>
</dbReference>
<dbReference type="Pfam" id="PF08399">
    <property type="entry name" value="VWA_N"/>
    <property type="match status" value="1"/>
</dbReference>
<keyword evidence="13" id="KW-0407">Ion channel</keyword>
<keyword evidence="8" id="KW-0851">Voltage-gated channel</keyword>
<evidence type="ECO:0000256" key="6">
    <source>
        <dbReference type="ARBA" id="ARBA00022729"/>
    </source>
</evidence>